<gene>
    <name evidence="3" type="ORF">CKAN_02348900</name>
</gene>
<feature type="domain" description="PRP1 splicing factor N-terminal" evidence="2">
    <location>
        <begin position="7"/>
        <end position="65"/>
    </location>
</feature>
<evidence type="ECO:0000256" key="1">
    <source>
        <dbReference type="SAM" id="MobiDB-lite"/>
    </source>
</evidence>
<feature type="region of interest" description="Disordered" evidence="1">
    <location>
        <begin position="14"/>
        <end position="63"/>
    </location>
</feature>
<evidence type="ECO:0000259" key="2">
    <source>
        <dbReference type="Pfam" id="PF06424"/>
    </source>
</evidence>
<name>A0A443PTW2_9MAGN</name>
<dbReference type="STRING" id="337451.A0A443PTW2"/>
<feature type="compositionally biased region" description="Acidic residues" evidence="1">
    <location>
        <begin position="50"/>
        <end position="59"/>
    </location>
</feature>
<evidence type="ECO:0000313" key="3">
    <source>
        <dbReference type="EMBL" id="RWR94208.1"/>
    </source>
</evidence>
<dbReference type="OrthoDB" id="1938028at2759"/>
<dbReference type="Proteomes" id="UP000283530">
    <property type="component" value="Unassembled WGS sequence"/>
</dbReference>
<evidence type="ECO:0000313" key="4">
    <source>
        <dbReference type="Proteomes" id="UP000283530"/>
    </source>
</evidence>
<dbReference type="AlphaFoldDB" id="A0A443PTW2"/>
<protein>
    <submittedName>
        <fullName evidence="3">Pre-mRNA splicing factor-like protein</fullName>
    </submittedName>
</protein>
<accession>A0A443PTW2</accession>
<keyword evidence="4" id="KW-1185">Reference proteome</keyword>
<feature type="compositionally biased region" description="Polar residues" evidence="1">
    <location>
        <begin position="20"/>
        <end position="37"/>
    </location>
</feature>
<organism evidence="3 4">
    <name type="scientific">Cinnamomum micranthum f. kanehirae</name>
    <dbReference type="NCBI Taxonomy" id="337451"/>
    <lineage>
        <taxon>Eukaryota</taxon>
        <taxon>Viridiplantae</taxon>
        <taxon>Streptophyta</taxon>
        <taxon>Embryophyta</taxon>
        <taxon>Tracheophyta</taxon>
        <taxon>Spermatophyta</taxon>
        <taxon>Magnoliopsida</taxon>
        <taxon>Magnoliidae</taxon>
        <taxon>Laurales</taxon>
        <taxon>Lauraceae</taxon>
        <taxon>Cinnamomum</taxon>
    </lineage>
</organism>
<proteinExistence type="predicted"/>
<comment type="caution">
    <text evidence="3">The sequence shown here is derived from an EMBL/GenBank/DDBJ whole genome shotgun (WGS) entry which is preliminary data.</text>
</comment>
<dbReference type="EMBL" id="QPKB01000010">
    <property type="protein sequence ID" value="RWR94208.1"/>
    <property type="molecule type" value="Genomic_DNA"/>
</dbReference>
<dbReference type="GO" id="GO:0000398">
    <property type="term" value="P:mRNA splicing, via spliceosome"/>
    <property type="evidence" value="ECO:0007669"/>
    <property type="project" value="InterPro"/>
</dbReference>
<dbReference type="Pfam" id="PF06424">
    <property type="entry name" value="PRP1_N"/>
    <property type="match status" value="1"/>
</dbReference>
<dbReference type="InterPro" id="IPR010491">
    <property type="entry name" value="PRP1_N"/>
</dbReference>
<reference evidence="3 4" key="1">
    <citation type="journal article" date="2019" name="Nat. Plants">
        <title>Stout camphor tree genome fills gaps in understanding of flowering plant genome evolution.</title>
        <authorList>
            <person name="Chaw S.M."/>
            <person name="Liu Y.C."/>
            <person name="Wu Y.W."/>
            <person name="Wang H.Y."/>
            <person name="Lin C.I."/>
            <person name="Wu C.S."/>
            <person name="Ke H.M."/>
            <person name="Chang L.Y."/>
            <person name="Hsu C.Y."/>
            <person name="Yang H.T."/>
            <person name="Sudianto E."/>
            <person name="Hsu M.H."/>
            <person name="Wu K.P."/>
            <person name="Wang L.N."/>
            <person name="Leebens-Mack J.H."/>
            <person name="Tsai I.J."/>
        </authorList>
    </citation>
    <scope>NUCLEOTIDE SEQUENCE [LARGE SCALE GENOMIC DNA]</scope>
    <source>
        <strain evidence="4">cv. Chaw 1501</strain>
        <tissue evidence="3">Young leaves</tissue>
    </source>
</reference>
<sequence length="85" mass="9159">MSSSSCPPNYVFGVGRGATGFTTRSNIGPDRSPTSIAVSGLGRGNRKGPEEDDLDEFEEPNSSNRFNCSLRRARNHVVDEARSAI</sequence>